<evidence type="ECO:0000313" key="4">
    <source>
        <dbReference type="Proteomes" id="UP000713904"/>
    </source>
</evidence>
<dbReference type="InterPro" id="IPR005754">
    <property type="entry name" value="Sortase"/>
</dbReference>
<proteinExistence type="predicted"/>
<dbReference type="InterPro" id="IPR023365">
    <property type="entry name" value="Sortase_dom-sf"/>
</dbReference>
<keyword evidence="4" id="KW-1185">Reference proteome</keyword>
<reference evidence="3 4" key="1">
    <citation type="submission" date="2020-05" db="EMBL/GenBank/DDBJ databases">
        <title>Draft genome of xy-202 and genomic insight in genome of the genus Peptostreptococcus.</title>
        <authorList>
            <person name="Zhang Z."/>
        </authorList>
    </citation>
    <scope>NUCLEOTIDE SEQUENCE [LARGE SCALE GENOMIC DNA]</scope>
    <source>
        <strain evidence="3 4">DSM 27025</strain>
    </source>
</reference>
<sequence length="299" mass="34458">MGKEKRNIKKEDTKNNGTKNKFVSNLWIIIVAIGVIIIVYPFVSQQYYNYLSRRNISDFKQTANKIESYEINKKIELANAYNQTLKPENIGDPFNEKERAGRAEYARMLEVHEKIGYVEIPKIEQNIIIKAGTSETVLQECAGHLEGTSLPTGGKNTHTVITAHRGLPSAKLFTNLDKVRVGDIFYITNIKEKLAYKVIQIKVVDPTDFEPVQVKKGKDYATLMTCTPYMINSHRLLVKGERIPLQTSKKIADKNRKESILRKMIRFILVLLLAFVSIIIYRKKLEKRKNIKKKNDKRM</sequence>
<accession>A0ABR6TLN9</accession>
<dbReference type="Pfam" id="PF04203">
    <property type="entry name" value="Sortase"/>
    <property type="match status" value="1"/>
</dbReference>
<dbReference type="Proteomes" id="UP000713904">
    <property type="component" value="Unassembled WGS sequence"/>
</dbReference>
<dbReference type="CDD" id="cd05827">
    <property type="entry name" value="Sortase_C"/>
    <property type="match status" value="1"/>
</dbReference>
<name>A0ABR6TLN9_9FIRM</name>
<dbReference type="EMBL" id="JABGBW010000003">
    <property type="protein sequence ID" value="MBC2576143.1"/>
    <property type="molecule type" value="Genomic_DNA"/>
</dbReference>
<evidence type="ECO:0000313" key="3">
    <source>
        <dbReference type="EMBL" id="MBC2576143.1"/>
    </source>
</evidence>
<keyword evidence="2" id="KW-0472">Membrane</keyword>
<dbReference type="InterPro" id="IPR042002">
    <property type="entry name" value="Sortase_C"/>
</dbReference>
<dbReference type="NCBIfam" id="TIGR01076">
    <property type="entry name" value="sortase_fam"/>
    <property type="match status" value="1"/>
</dbReference>
<evidence type="ECO:0000256" key="1">
    <source>
        <dbReference type="ARBA" id="ARBA00022801"/>
    </source>
</evidence>
<dbReference type="RefSeq" id="WP_185624169.1">
    <property type="nucleotide sequence ID" value="NZ_JABGBW010000003.1"/>
</dbReference>
<dbReference type="Gene3D" id="2.40.260.10">
    <property type="entry name" value="Sortase"/>
    <property type="match status" value="1"/>
</dbReference>
<keyword evidence="1" id="KW-0378">Hydrolase</keyword>
<evidence type="ECO:0000256" key="2">
    <source>
        <dbReference type="SAM" id="Phobius"/>
    </source>
</evidence>
<protein>
    <submittedName>
        <fullName evidence="3">Class C sortase</fullName>
    </submittedName>
</protein>
<comment type="caution">
    <text evidence="3">The sequence shown here is derived from an EMBL/GenBank/DDBJ whole genome shotgun (WGS) entry which is preliminary data.</text>
</comment>
<dbReference type="SUPFAM" id="SSF63817">
    <property type="entry name" value="Sortase"/>
    <property type="match status" value="1"/>
</dbReference>
<organism evidence="3 4">
    <name type="scientific">Peptostreptococcus canis</name>
    <dbReference type="NCBI Taxonomy" id="1159213"/>
    <lineage>
        <taxon>Bacteria</taxon>
        <taxon>Bacillati</taxon>
        <taxon>Bacillota</taxon>
        <taxon>Clostridia</taxon>
        <taxon>Peptostreptococcales</taxon>
        <taxon>Peptostreptococcaceae</taxon>
        <taxon>Peptostreptococcus</taxon>
    </lineage>
</organism>
<feature type="transmembrane region" description="Helical" evidence="2">
    <location>
        <begin position="21"/>
        <end position="43"/>
    </location>
</feature>
<gene>
    <name evidence="3" type="ORF">HLB29_05535</name>
</gene>
<keyword evidence="2" id="KW-0812">Transmembrane</keyword>
<feature type="transmembrane region" description="Helical" evidence="2">
    <location>
        <begin position="264"/>
        <end position="281"/>
    </location>
</feature>
<dbReference type="NCBIfam" id="NF033745">
    <property type="entry name" value="class_C_sortase"/>
    <property type="match status" value="1"/>
</dbReference>
<keyword evidence="2" id="KW-1133">Transmembrane helix</keyword>